<feature type="domain" description="Outer membrane protein beta-barrel" evidence="3">
    <location>
        <begin position="9"/>
        <end position="179"/>
    </location>
</feature>
<dbReference type="Pfam" id="PF13505">
    <property type="entry name" value="OMP_b-brl"/>
    <property type="match status" value="1"/>
</dbReference>
<dbReference type="Gene3D" id="2.40.160.20">
    <property type="match status" value="1"/>
</dbReference>
<dbReference type="InterPro" id="IPR027385">
    <property type="entry name" value="Beta-barrel_OMP"/>
</dbReference>
<evidence type="ECO:0000313" key="4">
    <source>
        <dbReference type="EMBL" id="BAV64726.1"/>
    </source>
</evidence>
<evidence type="ECO:0000256" key="2">
    <source>
        <dbReference type="SAM" id="SignalP"/>
    </source>
</evidence>
<feature type="chain" id="PRO_5009112440" description="Outer membrane protein beta-barrel domain-containing protein" evidence="2">
    <location>
        <begin position="23"/>
        <end position="179"/>
    </location>
</feature>
<dbReference type="EMBL" id="AP017655">
    <property type="protein sequence ID" value="BAV64726.1"/>
    <property type="molecule type" value="Genomic_DNA"/>
</dbReference>
<evidence type="ECO:0000259" key="3">
    <source>
        <dbReference type="Pfam" id="PF13505"/>
    </source>
</evidence>
<name>A0A1E1F2J4_9SPHN</name>
<dbReference type="RefSeq" id="WP_066515070.1">
    <property type="nucleotide sequence ID" value="NZ_AP017655.1"/>
</dbReference>
<feature type="signal peptide" evidence="2">
    <location>
        <begin position="1"/>
        <end position="22"/>
    </location>
</feature>
<dbReference type="Proteomes" id="UP000218272">
    <property type="component" value="Chromosome SCLO_1"/>
</dbReference>
<sequence length="179" mass="18378">MKTVIFAAAAAAAFAVSAPASAQEAAPFTGAHAEVLAGYDSLDTNGAIGKPDGLLYGLGLGYDFQAGNAVLGIEGEIADSTASRKFVGGEVDAARDLYIGARAGFLIGEQALAYVKAGYTNARIEATGLGGDNGDGVRVGAGLEYKLGGQLFLKGEYRYSNYEADVERHQVVAGLGMRF</sequence>
<dbReference type="SUPFAM" id="SSF56925">
    <property type="entry name" value="OMPA-like"/>
    <property type="match status" value="1"/>
</dbReference>
<keyword evidence="5" id="KW-1185">Reference proteome</keyword>
<keyword evidence="1 2" id="KW-0732">Signal</keyword>
<dbReference type="KEGG" id="sclo:SCLO_1016860"/>
<evidence type="ECO:0000256" key="1">
    <source>
        <dbReference type="ARBA" id="ARBA00022729"/>
    </source>
</evidence>
<dbReference type="InterPro" id="IPR011250">
    <property type="entry name" value="OMP/PagP_B-barrel"/>
</dbReference>
<gene>
    <name evidence="4" type="ORF">SCLO_1016860</name>
</gene>
<organism evidence="4 5">
    <name type="scientific">Sphingobium cloacae</name>
    <dbReference type="NCBI Taxonomy" id="120107"/>
    <lineage>
        <taxon>Bacteria</taxon>
        <taxon>Pseudomonadati</taxon>
        <taxon>Pseudomonadota</taxon>
        <taxon>Alphaproteobacteria</taxon>
        <taxon>Sphingomonadales</taxon>
        <taxon>Sphingomonadaceae</taxon>
        <taxon>Sphingobium</taxon>
    </lineage>
</organism>
<dbReference type="AlphaFoldDB" id="A0A1E1F2J4"/>
<proteinExistence type="predicted"/>
<protein>
    <recommendedName>
        <fullName evidence="3">Outer membrane protein beta-barrel domain-containing protein</fullName>
    </recommendedName>
</protein>
<accession>A0A1E1F2J4</accession>
<reference evidence="4 5" key="1">
    <citation type="submission" date="2016-10" db="EMBL/GenBank/DDBJ databases">
        <title>Complete Genome Sequence of the Nonylphenol-Degrading Bacterium Sphingobium cloacae JCM 10874T.</title>
        <authorList>
            <person name="Ootsuka M."/>
            <person name="Nishizawa T."/>
            <person name="Ohta H."/>
        </authorList>
    </citation>
    <scope>NUCLEOTIDE SEQUENCE [LARGE SCALE GENOMIC DNA]</scope>
    <source>
        <strain evidence="4 5">JCM 10874</strain>
    </source>
</reference>
<dbReference type="OrthoDB" id="8222426at2"/>
<evidence type="ECO:0000313" key="5">
    <source>
        <dbReference type="Proteomes" id="UP000218272"/>
    </source>
</evidence>